<feature type="domain" description="Protein FecR C-terminal" evidence="3">
    <location>
        <begin position="271"/>
        <end position="330"/>
    </location>
</feature>
<reference evidence="4 5" key="1">
    <citation type="submission" date="2016-10" db="EMBL/GenBank/DDBJ databases">
        <authorList>
            <person name="de Groot N.N."/>
        </authorList>
    </citation>
    <scope>NUCLEOTIDE SEQUENCE [LARGE SCALE GENOMIC DNA]</scope>
    <source>
        <strain evidence="4 5">47C3B</strain>
    </source>
</reference>
<dbReference type="PANTHER" id="PTHR30273:SF2">
    <property type="entry name" value="PROTEIN FECR"/>
    <property type="match status" value="1"/>
</dbReference>
<dbReference type="Pfam" id="PF16344">
    <property type="entry name" value="FecR_C"/>
    <property type="match status" value="1"/>
</dbReference>
<dbReference type="GO" id="GO:0016989">
    <property type="term" value="F:sigma factor antagonist activity"/>
    <property type="evidence" value="ECO:0007669"/>
    <property type="project" value="TreeGrafter"/>
</dbReference>
<evidence type="ECO:0000259" key="2">
    <source>
        <dbReference type="Pfam" id="PF04773"/>
    </source>
</evidence>
<dbReference type="InterPro" id="IPR006860">
    <property type="entry name" value="FecR"/>
</dbReference>
<keyword evidence="5" id="KW-1185">Reference proteome</keyword>
<dbReference type="InterPro" id="IPR012373">
    <property type="entry name" value="Ferrdict_sens_TM"/>
</dbReference>
<keyword evidence="1" id="KW-0812">Transmembrane</keyword>
<dbReference type="Gene3D" id="2.60.120.1440">
    <property type="match status" value="1"/>
</dbReference>
<keyword evidence="1" id="KW-0472">Membrane</keyword>
<dbReference type="Proteomes" id="UP000199072">
    <property type="component" value="Unassembled WGS sequence"/>
</dbReference>
<evidence type="ECO:0000256" key="1">
    <source>
        <dbReference type="SAM" id="Phobius"/>
    </source>
</evidence>
<dbReference type="PANTHER" id="PTHR30273">
    <property type="entry name" value="PERIPLASMIC SIGNAL SENSOR AND SIGMA FACTOR ACTIVATOR FECR-RELATED"/>
    <property type="match status" value="1"/>
</dbReference>
<protein>
    <submittedName>
        <fullName evidence="4">FecR family protein</fullName>
    </submittedName>
</protein>
<name>A0A1G7H489_9SPHI</name>
<gene>
    <name evidence="4" type="ORF">SAMN05216464_11150</name>
</gene>
<feature type="domain" description="FecR protein" evidence="2">
    <location>
        <begin position="124"/>
        <end position="224"/>
    </location>
</feature>
<organism evidence="4 5">
    <name type="scientific">Mucilaginibacter pineti</name>
    <dbReference type="NCBI Taxonomy" id="1391627"/>
    <lineage>
        <taxon>Bacteria</taxon>
        <taxon>Pseudomonadati</taxon>
        <taxon>Bacteroidota</taxon>
        <taxon>Sphingobacteriia</taxon>
        <taxon>Sphingobacteriales</taxon>
        <taxon>Sphingobacteriaceae</taxon>
        <taxon>Mucilaginibacter</taxon>
    </lineage>
</organism>
<feature type="transmembrane region" description="Helical" evidence="1">
    <location>
        <begin position="96"/>
        <end position="119"/>
    </location>
</feature>
<dbReference type="AlphaFoldDB" id="A0A1G7H489"/>
<evidence type="ECO:0000313" key="4">
    <source>
        <dbReference type="EMBL" id="SDE95175.1"/>
    </source>
</evidence>
<dbReference type="Gene3D" id="3.55.50.30">
    <property type="match status" value="1"/>
</dbReference>
<dbReference type="EMBL" id="FNAI01000011">
    <property type="protein sequence ID" value="SDE95175.1"/>
    <property type="molecule type" value="Genomic_DNA"/>
</dbReference>
<evidence type="ECO:0000313" key="5">
    <source>
        <dbReference type="Proteomes" id="UP000199072"/>
    </source>
</evidence>
<keyword evidence="1" id="KW-1133">Transmembrane helix</keyword>
<accession>A0A1G7H489</accession>
<dbReference type="InterPro" id="IPR032508">
    <property type="entry name" value="FecR_C"/>
</dbReference>
<dbReference type="OrthoDB" id="1523489at2"/>
<proteinExistence type="predicted"/>
<dbReference type="Pfam" id="PF04773">
    <property type="entry name" value="FecR"/>
    <property type="match status" value="1"/>
</dbReference>
<dbReference type="STRING" id="1391627.SAMN05216464_11150"/>
<dbReference type="RefSeq" id="WP_091152364.1">
    <property type="nucleotide sequence ID" value="NZ_FNAI01000011.1"/>
</dbReference>
<evidence type="ECO:0000259" key="3">
    <source>
        <dbReference type="Pfam" id="PF16344"/>
    </source>
</evidence>
<sequence>MKKRNTDFNTYTLQDLLDDPKFINWVLLPKEPLNIYWNAIQNSYPNLSVLISKARQLVLSLQFKEERMAEDEQRQLWQQITAQTSKHKTTTRIIPIWMRGAAAALLIGFLFSAAFYFYINRKTEIATAYGQITTIVLPDSSEVTLNANSKLQYTPYWNKEQVREVWITGEAYFKVNHLHKAGKITSGDRFVVHAGKIDVEVLGTIFNVNDRRGLINVALISGKVSMGLAASHKAPVIMRPGDVLEYQARQDTIIRKQMKPANKVAWKDGVLVFEQITAGELFDQLADIYGYKVVIKRPEIKLKKISGRFTSNDEEKLFKGISLALGVSINKDEANHALIVQ</sequence>